<evidence type="ECO:0000256" key="4">
    <source>
        <dbReference type="ARBA" id="ARBA00022692"/>
    </source>
</evidence>
<evidence type="ECO:0000313" key="14">
    <source>
        <dbReference type="EMBL" id="RKO97577.1"/>
    </source>
</evidence>
<dbReference type="PANTHER" id="PTHR21230">
    <property type="entry name" value="VESICLE TRANSPORT V-SNARE PROTEIN VTI1-RELATED"/>
    <property type="match status" value="1"/>
</dbReference>
<dbReference type="STRING" id="1555241.A0A4P9XAX4"/>
<evidence type="ECO:0000313" key="15">
    <source>
        <dbReference type="EMBL" id="RKP02251.1"/>
    </source>
</evidence>
<dbReference type="AlphaFoldDB" id="A0A4P9XAX4"/>
<feature type="transmembrane region" description="Helical" evidence="13">
    <location>
        <begin position="218"/>
        <end position="238"/>
    </location>
</feature>
<keyword evidence="17" id="KW-1185">Reference proteome</keyword>
<dbReference type="GO" id="GO:0006888">
    <property type="term" value="P:endoplasmic reticulum to Golgi vesicle-mediated transport"/>
    <property type="evidence" value="ECO:0007669"/>
    <property type="project" value="TreeGrafter"/>
</dbReference>
<comment type="similarity">
    <text evidence="9 11">Belongs to the BOS1 family.</text>
</comment>
<evidence type="ECO:0000256" key="9">
    <source>
        <dbReference type="ARBA" id="ARBA00037983"/>
    </source>
</evidence>
<comment type="subcellular location">
    <subcellularLocation>
        <location evidence="1">Endoplasmic reticulum membrane</location>
        <topology evidence="1">Single-pass type IV membrane protein</topology>
    </subcellularLocation>
    <subcellularLocation>
        <location evidence="2">Golgi apparatus membrane</location>
        <topology evidence="2">Single-pass type IV membrane protein</topology>
    </subcellularLocation>
</comment>
<organism evidence="15 17">
    <name type="scientific">Caulochytrium protostelioides</name>
    <dbReference type="NCBI Taxonomy" id="1555241"/>
    <lineage>
        <taxon>Eukaryota</taxon>
        <taxon>Fungi</taxon>
        <taxon>Fungi incertae sedis</taxon>
        <taxon>Chytridiomycota</taxon>
        <taxon>Chytridiomycota incertae sedis</taxon>
        <taxon>Chytridiomycetes</taxon>
        <taxon>Caulochytriales</taxon>
        <taxon>Caulochytriaceae</taxon>
        <taxon>Caulochytrium</taxon>
    </lineage>
</organism>
<evidence type="ECO:0000256" key="10">
    <source>
        <dbReference type="ARBA" id="ARBA00040957"/>
    </source>
</evidence>
<keyword evidence="7" id="KW-0333">Golgi apparatus</keyword>
<evidence type="ECO:0000256" key="12">
    <source>
        <dbReference type="SAM" id="Coils"/>
    </source>
</evidence>
<dbReference type="PANTHER" id="PTHR21230:SF1">
    <property type="entry name" value="GOLGI SNAP RECEPTOR COMPLEX MEMBER 2"/>
    <property type="match status" value="1"/>
</dbReference>
<dbReference type="SUPFAM" id="SSF58038">
    <property type="entry name" value="SNARE fusion complex"/>
    <property type="match status" value="1"/>
</dbReference>
<evidence type="ECO:0000256" key="11">
    <source>
        <dbReference type="PIRNR" id="PIRNR028865"/>
    </source>
</evidence>
<accession>A0A4P9XAX4</accession>
<dbReference type="PIRSF" id="PIRSF028865">
    <property type="entry name" value="Membrin-2"/>
    <property type="match status" value="1"/>
</dbReference>
<dbReference type="GO" id="GO:0005484">
    <property type="term" value="F:SNAP receptor activity"/>
    <property type="evidence" value="ECO:0007669"/>
    <property type="project" value="InterPro"/>
</dbReference>
<reference evidence="14" key="3">
    <citation type="submission" date="2018-08" db="EMBL/GenBank/DDBJ databases">
        <title>Leveraging single-cell genomics to expand the Fungal Tree of Life.</title>
        <authorList>
            <consortium name="DOE Joint Genome Institute"/>
            <person name="Ahrendt S.R."/>
            <person name="Quandt C.A."/>
            <person name="Ciobanu D."/>
            <person name="Clum A."/>
            <person name="Salamov A."/>
            <person name="Andreopoulos B."/>
            <person name="Cheng J.-F."/>
            <person name="Woyke T."/>
            <person name="Pelin A."/>
            <person name="Henrissat B."/>
            <person name="Reynolds N."/>
            <person name="Benny G.L."/>
            <person name="Smith M.E."/>
            <person name="James T.Y."/>
            <person name="Grigoriev I.V."/>
        </authorList>
    </citation>
    <scope>NUCLEOTIDE SEQUENCE</scope>
    <source>
        <strain evidence="14">ATCC 52028</strain>
    </source>
</reference>
<dbReference type="Proteomes" id="UP000274922">
    <property type="component" value="Unassembled WGS sequence"/>
</dbReference>
<keyword evidence="12" id="KW-0175">Coiled coil</keyword>
<evidence type="ECO:0000256" key="3">
    <source>
        <dbReference type="ARBA" id="ARBA00022448"/>
    </source>
</evidence>
<evidence type="ECO:0000256" key="2">
    <source>
        <dbReference type="ARBA" id="ARBA00004409"/>
    </source>
</evidence>
<evidence type="ECO:0000313" key="16">
    <source>
        <dbReference type="Proteomes" id="UP000268535"/>
    </source>
</evidence>
<dbReference type="GO" id="GO:0000149">
    <property type="term" value="F:SNARE binding"/>
    <property type="evidence" value="ECO:0007669"/>
    <property type="project" value="TreeGrafter"/>
</dbReference>
<keyword evidence="5 11" id="KW-0653">Protein transport</keyword>
<dbReference type="EMBL" id="ML014148">
    <property type="protein sequence ID" value="RKP02251.1"/>
    <property type="molecule type" value="Genomic_DNA"/>
</dbReference>
<dbReference type="GO" id="GO:0005789">
    <property type="term" value="C:endoplasmic reticulum membrane"/>
    <property type="evidence" value="ECO:0007669"/>
    <property type="project" value="UniProtKB-SubCell"/>
</dbReference>
<feature type="coiled-coil region" evidence="12">
    <location>
        <begin position="69"/>
        <end position="103"/>
    </location>
</feature>
<dbReference type="GO" id="GO:0031201">
    <property type="term" value="C:SNARE complex"/>
    <property type="evidence" value="ECO:0007669"/>
    <property type="project" value="TreeGrafter"/>
</dbReference>
<dbReference type="CDD" id="cd15863">
    <property type="entry name" value="SNARE_GS27"/>
    <property type="match status" value="1"/>
</dbReference>
<evidence type="ECO:0000256" key="6">
    <source>
        <dbReference type="ARBA" id="ARBA00022989"/>
    </source>
</evidence>
<keyword evidence="8 11" id="KW-0472">Membrane</keyword>
<evidence type="ECO:0000256" key="13">
    <source>
        <dbReference type="SAM" id="Phobius"/>
    </source>
</evidence>
<evidence type="ECO:0000256" key="1">
    <source>
        <dbReference type="ARBA" id="ARBA00004163"/>
    </source>
</evidence>
<reference evidence="15" key="2">
    <citation type="submission" date="2018-04" db="EMBL/GenBank/DDBJ databases">
        <title>Leveraging single-cell genomics to expand the Fungal Tree of Life.</title>
        <authorList>
            <consortium name="DOE Joint Genome Institute"/>
            <person name="Ahrendt S.R."/>
            <person name="Quandt C.A."/>
            <person name="Ciobanu D."/>
            <person name="Clum A."/>
            <person name="Salamov A."/>
            <person name="Andreopoulos B."/>
            <person name="Cheng J.-F."/>
            <person name="Woyke T."/>
            <person name="Pelin A."/>
            <person name="Henrissat B."/>
            <person name="Benny G.L."/>
            <person name="Smith M.E."/>
            <person name="James T.Y."/>
            <person name="Grigoriev I.V."/>
        </authorList>
    </citation>
    <scope>NUCLEOTIDE SEQUENCE</scope>
    <source>
        <strain evidence="15">ATCC 52028</strain>
    </source>
</reference>
<evidence type="ECO:0000313" key="17">
    <source>
        <dbReference type="Proteomes" id="UP000274922"/>
    </source>
</evidence>
<dbReference type="GO" id="GO:0031902">
    <property type="term" value="C:late endosome membrane"/>
    <property type="evidence" value="ECO:0007669"/>
    <property type="project" value="TreeGrafter"/>
</dbReference>
<evidence type="ECO:0000256" key="8">
    <source>
        <dbReference type="ARBA" id="ARBA00023136"/>
    </source>
</evidence>
<sequence length="239" mass="26675">MSAVTVYAEAQAQLKDAEARLQACEAPGQPPNAFTPAIQHHVSALLGALLTASSELNALARREMTTVKREKVQARAAKLRDEQAQLRSRYDALRSRYDEALAQQQRHALLGSGAGGQQNDIDRRWNAQAPGANGQQNGNPEATILMMDGLLHEHNVLQNTGDRLDDYIGMGRQALEELYEQRSMLKGTQRRLLDIANSLGLSTTLIRYIERRSRQDQWFFWGGVVACLFGFYLIVHFIG</sequence>
<dbReference type="GO" id="GO:0006906">
    <property type="term" value="P:vesicle fusion"/>
    <property type="evidence" value="ECO:0007669"/>
    <property type="project" value="TreeGrafter"/>
</dbReference>
<comment type="function">
    <text evidence="11">SNARE required for protein transport between the ER and the Golgi complex.</text>
</comment>
<dbReference type="Pfam" id="PF12352">
    <property type="entry name" value="V-SNARE_C"/>
    <property type="match status" value="1"/>
</dbReference>
<dbReference type="Proteomes" id="UP000268535">
    <property type="component" value="Unassembled WGS sequence"/>
</dbReference>
<gene>
    <name evidence="14" type="ORF">CAUPRSCDRAFT_6313</name>
    <name evidence="15" type="ORF">CXG81DRAFT_25113</name>
</gene>
<evidence type="ECO:0000256" key="5">
    <source>
        <dbReference type="ARBA" id="ARBA00022927"/>
    </source>
</evidence>
<dbReference type="GO" id="GO:0015031">
    <property type="term" value="P:protein transport"/>
    <property type="evidence" value="ECO:0007669"/>
    <property type="project" value="UniProtKB-KW"/>
</dbReference>
<evidence type="ECO:0000256" key="7">
    <source>
        <dbReference type="ARBA" id="ARBA00023034"/>
    </source>
</evidence>
<dbReference type="InterPro" id="IPR027027">
    <property type="entry name" value="GOSR2/Membrin/Bos1"/>
</dbReference>
<dbReference type="EMBL" id="ML009223">
    <property type="protein sequence ID" value="RKO97577.1"/>
    <property type="molecule type" value="Genomic_DNA"/>
</dbReference>
<keyword evidence="4 13" id="KW-0812">Transmembrane</keyword>
<protein>
    <recommendedName>
        <fullName evidence="10 11">Protein transport protein BOS1</fullName>
    </recommendedName>
</protein>
<dbReference type="OrthoDB" id="158360at2759"/>
<reference evidence="16 17" key="1">
    <citation type="journal article" date="2018" name="Nat. Microbiol.">
        <title>Leveraging single-cell genomics to expand the fungal tree of life.</title>
        <authorList>
            <person name="Ahrendt S.R."/>
            <person name="Quandt C.A."/>
            <person name="Ciobanu D."/>
            <person name="Clum A."/>
            <person name="Salamov A."/>
            <person name="Andreopoulos B."/>
            <person name="Cheng J.F."/>
            <person name="Woyke T."/>
            <person name="Pelin A."/>
            <person name="Henrissat B."/>
            <person name="Reynolds N.K."/>
            <person name="Benny G.L."/>
            <person name="Smith M.E."/>
            <person name="James T.Y."/>
            <person name="Grigoriev I.V."/>
        </authorList>
    </citation>
    <scope>NUCLEOTIDE SEQUENCE [LARGE SCALE GENOMIC DNA]</scope>
    <source>
        <strain evidence="16 17">ATCC 52028</strain>
    </source>
</reference>
<dbReference type="GO" id="GO:0012507">
    <property type="term" value="C:ER to Golgi transport vesicle membrane"/>
    <property type="evidence" value="ECO:0007669"/>
    <property type="project" value="TreeGrafter"/>
</dbReference>
<proteinExistence type="inferred from homology"/>
<dbReference type="GO" id="GO:0000139">
    <property type="term" value="C:Golgi membrane"/>
    <property type="evidence" value="ECO:0007669"/>
    <property type="project" value="UniProtKB-SubCell"/>
</dbReference>
<name>A0A4P9XAX4_9FUNG</name>
<keyword evidence="6 13" id="KW-1133">Transmembrane helix</keyword>
<keyword evidence="3 11" id="KW-0813">Transport</keyword>